<name>C0QMK7_DESAH</name>
<keyword evidence="2" id="KW-1185">Reference proteome</keyword>
<dbReference type="SUPFAM" id="SSF51445">
    <property type="entry name" value="(Trans)glycosidases"/>
    <property type="match status" value="1"/>
</dbReference>
<keyword evidence="1" id="KW-0614">Plasmid</keyword>
<dbReference type="AlphaFoldDB" id="C0QMK7"/>
<geneLocation type="plasmid" evidence="1 2">
    <name>pHRM2a</name>
</geneLocation>
<dbReference type="RefSeq" id="WP_012663296.1">
    <property type="nucleotide sequence ID" value="NC_012109.1"/>
</dbReference>
<dbReference type="KEGG" id="dat:HRM2_p00070"/>
<accession>C0QMK7</accession>
<sequence length="105" mass="11762">MIKADFSQIKSISDEHNVPFILGEFGAPMHTTDAFLYFQTIVEEIESLGFGWVLHHYRDILANGSDCGENNNVPCGDSRVLGPIKKLTVQKSLTETPQWGNMHNI</sequence>
<dbReference type="Proteomes" id="UP000000442">
    <property type="component" value="Plasmid pHRM2a"/>
</dbReference>
<reference evidence="1 2" key="1">
    <citation type="journal article" date="2009" name="Environ. Microbiol.">
        <title>Genome sequence of Desulfobacterium autotrophicum HRM2, a marine sulfate reducer oxidizing organic carbon completely to carbon dioxide.</title>
        <authorList>
            <person name="Strittmatter A.W."/>
            <person name="Liesegang H."/>
            <person name="Rabus R."/>
            <person name="Decker I."/>
            <person name="Amann J."/>
            <person name="Andres S."/>
            <person name="Henne A."/>
            <person name="Fricke W.F."/>
            <person name="Martinez-Arias R."/>
            <person name="Bartels D."/>
            <person name="Goesmann A."/>
            <person name="Krause L."/>
            <person name="Puehler A."/>
            <person name="Klenk H.P."/>
            <person name="Richter M."/>
            <person name="Schuler M."/>
            <person name="Gloeckner F.O."/>
            <person name="Meyerdierks A."/>
            <person name="Gottschalk G."/>
            <person name="Amann R."/>
        </authorList>
    </citation>
    <scope>NUCLEOTIDE SEQUENCE [LARGE SCALE GENOMIC DNA]</scope>
    <source>
        <strain evidence="2">ATCC 43914 / DSM 3382 / HRM2</strain>
        <plasmid evidence="2">Plasmid pHRM2a</plasmid>
    </source>
</reference>
<evidence type="ECO:0000313" key="2">
    <source>
        <dbReference type="Proteomes" id="UP000000442"/>
    </source>
</evidence>
<dbReference type="InterPro" id="IPR017853">
    <property type="entry name" value="GH"/>
</dbReference>
<organism evidence="1 2">
    <name type="scientific">Desulforapulum autotrophicum (strain ATCC 43914 / DSM 3382 / VKM B-1955 / HRM2)</name>
    <name type="common">Desulfobacterium autotrophicum</name>
    <dbReference type="NCBI Taxonomy" id="177437"/>
    <lineage>
        <taxon>Bacteria</taxon>
        <taxon>Pseudomonadati</taxon>
        <taxon>Thermodesulfobacteriota</taxon>
        <taxon>Desulfobacteria</taxon>
        <taxon>Desulfobacterales</taxon>
        <taxon>Desulfobacteraceae</taxon>
        <taxon>Desulforapulum</taxon>
    </lineage>
</organism>
<dbReference type="EMBL" id="CP001088">
    <property type="protein sequence ID" value="ACN18001.1"/>
    <property type="molecule type" value="Genomic_DNA"/>
</dbReference>
<evidence type="ECO:0000313" key="1">
    <source>
        <dbReference type="EMBL" id="ACN18001.1"/>
    </source>
</evidence>
<gene>
    <name evidence="1" type="ORF">HRM2_p00070</name>
</gene>
<proteinExistence type="predicted"/>
<protein>
    <submittedName>
        <fullName evidence="1">Uncharacterized protein</fullName>
    </submittedName>
</protein>
<dbReference type="HOGENOM" id="CLU_2232201_0_0_7"/>
<dbReference type="Gene3D" id="3.20.20.80">
    <property type="entry name" value="Glycosidases"/>
    <property type="match status" value="1"/>
</dbReference>